<dbReference type="CDD" id="cd01650">
    <property type="entry name" value="RT_nLTR_like"/>
    <property type="match status" value="1"/>
</dbReference>
<dbReference type="PANTHER" id="PTHR47510:SF3">
    <property type="entry name" value="ENDO_EXONUCLEASE_PHOSPHATASE DOMAIN-CONTAINING PROTEIN"/>
    <property type="match status" value="1"/>
</dbReference>
<dbReference type="InterPro" id="IPR043502">
    <property type="entry name" value="DNA/RNA_pol_sf"/>
</dbReference>
<dbReference type="EMBL" id="CACRXK020002993">
    <property type="protein sequence ID" value="CAB3996985.1"/>
    <property type="molecule type" value="Genomic_DNA"/>
</dbReference>
<dbReference type="Gene3D" id="3.60.10.10">
    <property type="entry name" value="Endonuclease/exonuclease/phosphatase"/>
    <property type="match status" value="1"/>
</dbReference>
<dbReference type="Pfam" id="PF00078">
    <property type="entry name" value="RVT_1"/>
    <property type="match status" value="1"/>
</dbReference>
<evidence type="ECO:0000313" key="2">
    <source>
        <dbReference type="EMBL" id="CAB3996985.1"/>
    </source>
</evidence>
<name>A0A6S7GZF3_PARCT</name>
<gene>
    <name evidence="2" type="ORF">PACLA_8A020306</name>
</gene>
<feature type="compositionally biased region" description="Low complexity" evidence="1">
    <location>
        <begin position="143"/>
        <end position="163"/>
    </location>
</feature>
<evidence type="ECO:0000256" key="1">
    <source>
        <dbReference type="SAM" id="MobiDB-lite"/>
    </source>
</evidence>
<dbReference type="InterPro" id="IPR036691">
    <property type="entry name" value="Endo/exonu/phosph_ase_sf"/>
</dbReference>
<dbReference type="PROSITE" id="PS50878">
    <property type="entry name" value="RT_POL"/>
    <property type="match status" value="1"/>
</dbReference>
<keyword evidence="3" id="KW-1185">Reference proteome</keyword>
<protein>
    <submittedName>
        <fullName evidence="2">Uncharacterized protein</fullName>
    </submittedName>
</protein>
<dbReference type="Proteomes" id="UP001152795">
    <property type="component" value="Unassembled WGS sequence"/>
</dbReference>
<feature type="compositionally biased region" description="Basic and acidic residues" evidence="1">
    <location>
        <begin position="205"/>
        <end position="218"/>
    </location>
</feature>
<dbReference type="GO" id="GO:0003824">
    <property type="term" value="F:catalytic activity"/>
    <property type="evidence" value="ECO:0007669"/>
    <property type="project" value="InterPro"/>
</dbReference>
<comment type="caution">
    <text evidence="2">The sequence shown here is derived from an EMBL/GenBank/DDBJ whole genome shotgun (WGS) entry which is preliminary data.</text>
</comment>
<sequence>MSASICKSGVSPPKRGMPRNEVGITRIKLKKDVFETWLSRKDSLGFSKKTHSEFVMHLLLNFCEEEHGESNFIPTPTDVVNSTPNGNSNMGLFHATSPIYKDDVHGAYIEDSTSSHENMNVSRVESVYTFINPEFGIHAGDPSSSESDCSSSESTDTSSTSLSDDYDDETTLSAIDLEVDMTSSCSPNITKGEEDMDISDSEDGDVGKEQKPESCSERNERLLNEMKSAFNVLNGIEKRNRKSKVVNNKLEGGVLKVSWECSKGHTGCWASSQELSRHDGQIIYANPFLMSAGCLISGNNFDKLSFLPAIDPQKSSSTPQNSIISSEFVSISSRLSYIWISTRDTILRKCSLSSNYHYGLQFQINNNLHLLLWILLSGDVAINPGPGSKYFRCLSFNAQSTTKLPVGTYNDAHSHYPSLCSDLPSGLLRSLAPRINNTKLDEIKLILKDPGSETHILGVTESWLDESIDDTCIKINGYTHERSDRSSKTLPIDKHHAGGIIVYIKEDIPYFRRNDLESINVESIWLQLCPPNSPAHLICVAYRCPEYTTSQWIENFEMQLNKAYVEGHQLTIMGDFNIDVSKNTSDSQCWLESMGDLHLHQIVTESTRVTENTSTLLDHVFTSVPHKIRSVKVPRIGISDHYPTCVVFKDSFGRKHSHTTIKYRCYKNFNEEAFCKDLSQIPWDTIDIFDDVDNALEAWYNLFLDVIDKHLPLREKRVKKQQQPDWMTYEIIQCIAQRDYFKSINDMVNYKTYRNRCVSLIRDAKTTYYKTCVEDHKGDSKKLWQYLRDIIPTNLKTAPSSLRNNSNNSSISDPEDMCEHFNNFFSTIVNQYVAVQQFSSDFDKLSEMVNSRINSDDAFSIPQLTEEEVCSYLRNLDTHKATGLDGLSHKILKMSTYLIAPSLTKIFNKSLSSGMFPTKWKTSKIIPIYKSGAKCDVNNYRPIAILCAVSKVLERHIHNHLYQFLVSHNLLHHAQSGFRRNHSCETALCKLVDMWTSNMESGLINGAVFIDLRKAFDMVDTDLLLRKLAVYKCDDLTLSWFKSYLQERDQCVHFKGTLSSKKSSLYGVPQGSILGPLLFIMFINDLPLYANSNTDMYADDSTIHTSARTVEELNNKLTEDMTNVQAWCTNNNMVINDGKTKAMMITTSQRAATLNSNLRVEFNGVQLKNTNNEKILGVVMNEHLSWKQQIDKVAKSLIKGIHLLRQIKEYLPIGHRVIYYKCFLQPHVDYCCTVWGQSCHIIRIHKLQKMQTLYIIPEVTRYWEQMKAEIWDILSEETVILCGDGRNNSPGHSAKYCMYALMEQSLDVMVDVEVVDKCETGGVSTNMEVLGLKRKLERMVGNIIISEIVTDASVAVIALAAKVKGCENITEWSEPIRNHFWFVCQNCKCDLENLKDNWFGVLHHIAGEHEWLDGECVHGLLVAEEDISVYKLHFDFYRIEAFIGRTYLAAIDHNTHVFRKNAVSATGKLKYNKVYSKRSNNHRIVPVKDPKTYDFWPTLATRIIQKRIDDDDSVHCRVEISEEHPKNIAPSISLHPIPKTDGLVKQSLSRFVHTSASANNVQQQVAEDPEPQTPT</sequence>
<organism evidence="2 3">
    <name type="scientific">Paramuricea clavata</name>
    <name type="common">Red gorgonian</name>
    <name type="synonym">Violescent sea-whip</name>
    <dbReference type="NCBI Taxonomy" id="317549"/>
    <lineage>
        <taxon>Eukaryota</taxon>
        <taxon>Metazoa</taxon>
        <taxon>Cnidaria</taxon>
        <taxon>Anthozoa</taxon>
        <taxon>Octocorallia</taxon>
        <taxon>Malacalcyonacea</taxon>
        <taxon>Plexauridae</taxon>
        <taxon>Paramuricea</taxon>
    </lineage>
</organism>
<feature type="region of interest" description="Disordered" evidence="1">
    <location>
        <begin position="139"/>
        <end position="218"/>
    </location>
</feature>
<dbReference type="InterPro" id="IPR005135">
    <property type="entry name" value="Endo/exonuclease/phosphatase"/>
</dbReference>
<dbReference type="Pfam" id="PF03372">
    <property type="entry name" value="Exo_endo_phos"/>
    <property type="match status" value="1"/>
</dbReference>
<dbReference type="InterPro" id="IPR000477">
    <property type="entry name" value="RT_dom"/>
</dbReference>
<evidence type="ECO:0000313" key="3">
    <source>
        <dbReference type="Proteomes" id="UP001152795"/>
    </source>
</evidence>
<dbReference type="PANTHER" id="PTHR47510">
    <property type="entry name" value="REVERSE TRANSCRIPTASE DOMAIN-CONTAINING PROTEIN"/>
    <property type="match status" value="1"/>
</dbReference>
<accession>A0A6S7GZF3</accession>
<dbReference type="SUPFAM" id="SSF56219">
    <property type="entry name" value="DNase I-like"/>
    <property type="match status" value="1"/>
</dbReference>
<feature type="compositionally biased region" description="Acidic residues" evidence="1">
    <location>
        <begin position="194"/>
        <end position="204"/>
    </location>
</feature>
<dbReference type="SUPFAM" id="SSF56672">
    <property type="entry name" value="DNA/RNA polymerases"/>
    <property type="match status" value="1"/>
</dbReference>
<proteinExistence type="predicted"/>
<reference evidence="2" key="1">
    <citation type="submission" date="2020-04" db="EMBL/GenBank/DDBJ databases">
        <authorList>
            <person name="Alioto T."/>
            <person name="Alioto T."/>
            <person name="Gomez Garrido J."/>
        </authorList>
    </citation>
    <scope>NUCLEOTIDE SEQUENCE</scope>
    <source>
        <strain evidence="2">A484AB</strain>
    </source>
</reference>
<dbReference type="OrthoDB" id="5948131at2759"/>